<accession>R7TI37</accession>
<gene>
    <name evidence="2" type="ORF">CAPTEDRAFT_212924</name>
</gene>
<feature type="transmembrane region" description="Helical" evidence="1">
    <location>
        <begin position="66"/>
        <end position="92"/>
    </location>
</feature>
<dbReference type="STRING" id="283909.R7TI37"/>
<dbReference type="EMBL" id="AMQN01002651">
    <property type="status" value="NOT_ANNOTATED_CDS"/>
    <property type="molecule type" value="Genomic_DNA"/>
</dbReference>
<dbReference type="EnsemblMetazoa" id="CapteT212924">
    <property type="protein sequence ID" value="CapteP212924"/>
    <property type="gene ID" value="CapteG212924"/>
</dbReference>
<keyword evidence="4" id="KW-1185">Reference proteome</keyword>
<sequence>MLILSELIARNRYEWAQEDEKSLYHNEWSTDLSLDQPSYGSVFLQIQEANSEAEGSCDFVRKSCEIIASTIVVTIVLGSFIALPVGMISIGVKFLNECPVQPKIPIYLLVGGCFGLLKLLSLLWRQVRSRRYERLDEIMDEDDGNGDVIVSKSSRFSEAVLSLFLFIWFIFGNYWVLSIYKPHFDLLLHEPSNWCDRTVYMFAFIQICICYGTMGLIAFIIVILGICHRCCGADKA</sequence>
<reference evidence="4" key="1">
    <citation type="submission" date="2012-12" db="EMBL/GenBank/DDBJ databases">
        <authorList>
            <person name="Hellsten U."/>
            <person name="Grimwood J."/>
            <person name="Chapman J.A."/>
            <person name="Shapiro H."/>
            <person name="Aerts A."/>
            <person name="Otillar R.P."/>
            <person name="Terry A.Y."/>
            <person name="Boore J.L."/>
            <person name="Simakov O."/>
            <person name="Marletaz F."/>
            <person name="Cho S.-J."/>
            <person name="Edsinger-Gonzales E."/>
            <person name="Havlak P."/>
            <person name="Kuo D.-H."/>
            <person name="Larsson T."/>
            <person name="Lv J."/>
            <person name="Arendt D."/>
            <person name="Savage R."/>
            <person name="Osoegawa K."/>
            <person name="de Jong P."/>
            <person name="Lindberg D.R."/>
            <person name="Seaver E.C."/>
            <person name="Weisblat D.A."/>
            <person name="Putnam N.H."/>
            <person name="Grigoriev I.V."/>
            <person name="Rokhsar D.S."/>
        </authorList>
    </citation>
    <scope>NUCLEOTIDE SEQUENCE</scope>
    <source>
        <strain evidence="4">I ESC-2004</strain>
    </source>
</reference>
<dbReference type="HOGENOM" id="CLU_073412_0_0_1"/>
<organism evidence="2">
    <name type="scientific">Capitella teleta</name>
    <name type="common">Polychaete worm</name>
    <dbReference type="NCBI Taxonomy" id="283909"/>
    <lineage>
        <taxon>Eukaryota</taxon>
        <taxon>Metazoa</taxon>
        <taxon>Spiralia</taxon>
        <taxon>Lophotrochozoa</taxon>
        <taxon>Annelida</taxon>
        <taxon>Polychaeta</taxon>
        <taxon>Sedentaria</taxon>
        <taxon>Scolecida</taxon>
        <taxon>Capitellidae</taxon>
        <taxon>Capitella</taxon>
    </lineage>
</organism>
<evidence type="ECO:0000256" key="1">
    <source>
        <dbReference type="SAM" id="Phobius"/>
    </source>
</evidence>
<keyword evidence="1" id="KW-1133">Transmembrane helix</keyword>
<reference evidence="3" key="3">
    <citation type="submission" date="2015-06" db="UniProtKB">
        <authorList>
            <consortium name="EnsemblMetazoa"/>
        </authorList>
    </citation>
    <scope>IDENTIFICATION</scope>
</reference>
<dbReference type="OMA" id="NACFIFA"/>
<reference evidence="2 4" key="2">
    <citation type="journal article" date="2013" name="Nature">
        <title>Insights into bilaterian evolution from three spiralian genomes.</title>
        <authorList>
            <person name="Simakov O."/>
            <person name="Marletaz F."/>
            <person name="Cho S.J."/>
            <person name="Edsinger-Gonzales E."/>
            <person name="Havlak P."/>
            <person name="Hellsten U."/>
            <person name="Kuo D.H."/>
            <person name="Larsson T."/>
            <person name="Lv J."/>
            <person name="Arendt D."/>
            <person name="Savage R."/>
            <person name="Osoegawa K."/>
            <person name="de Jong P."/>
            <person name="Grimwood J."/>
            <person name="Chapman J.A."/>
            <person name="Shapiro H."/>
            <person name="Aerts A."/>
            <person name="Otillar R.P."/>
            <person name="Terry A.Y."/>
            <person name="Boore J.L."/>
            <person name="Grigoriev I.V."/>
            <person name="Lindberg D.R."/>
            <person name="Seaver E.C."/>
            <person name="Weisblat D.A."/>
            <person name="Putnam N.H."/>
            <person name="Rokhsar D.S."/>
        </authorList>
    </citation>
    <scope>NUCLEOTIDE SEQUENCE</scope>
    <source>
        <strain evidence="2 4">I ESC-2004</strain>
    </source>
</reference>
<protein>
    <submittedName>
        <fullName evidence="2 3">Uncharacterized protein</fullName>
    </submittedName>
</protein>
<dbReference type="EMBL" id="KB309773">
    <property type="protein sequence ID" value="ELT93379.1"/>
    <property type="molecule type" value="Genomic_DNA"/>
</dbReference>
<feature type="transmembrane region" description="Helical" evidence="1">
    <location>
        <begin position="104"/>
        <end position="124"/>
    </location>
</feature>
<keyword evidence="1" id="KW-0812">Transmembrane</keyword>
<evidence type="ECO:0000313" key="4">
    <source>
        <dbReference type="Proteomes" id="UP000014760"/>
    </source>
</evidence>
<dbReference type="PANTHER" id="PTHR33444">
    <property type="entry name" value="SI:DKEY-19B23.12-RELATED"/>
    <property type="match status" value="1"/>
</dbReference>
<name>R7TI37_CAPTE</name>
<feature type="transmembrane region" description="Helical" evidence="1">
    <location>
        <begin position="159"/>
        <end position="180"/>
    </location>
</feature>
<keyword evidence="1" id="KW-0472">Membrane</keyword>
<proteinExistence type="predicted"/>
<evidence type="ECO:0000313" key="2">
    <source>
        <dbReference type="EMBL" id="ELT93379.1"/>
    </source>
</evidence>
<dbReference type="Proteomes" id="UP000014760">
    <property type="component" value="Unassembled WGS sequence"/>
</dbReference>
<evidence type="ECO:0000313" key="3">
    <source>
        <dbReference type="EnsemblMetazoa" id="CapteP212924"/>
    </source>
</evidence>
<feature type="transmembrane region" description="Helical" evidence="1">
    <location>
        <begin position="200"/>
        <end position="227"/>
    </location>
</feature>
<dbReference type="AlphaFoldDB" id="R7TI37"/>
<dbReference type="InterPro" id="IPR040350">
    <property type="entry name" value="TMEM272"/>
</dbReference>
<dbReference type="OrthoDB" id="6157510at2759"/>
<dbReference type="PANTHER" id="PTHR33444:SF7">
    <property type="entry name" value="TRANSMEMBRANE PROTEIN 272"/>
    <property type="match status" value="1"/>
</dbReference>